<protein>
    <submittedName>
        <fullName evidence="1">Uncharacterized protein</fullName>
    </submittedName>
</protein>
<evidence type="ECO:0000313" key="2">
    <source>
        <dbReference type="Proteomes" id="UP000235388"/>
    </source>
</evidence>
<dbReference type="AlphaFoldDB" id="A0A2N5VUI0"/>
<dbReference type="Proteomes" id="UP000235388">
    <property type="component" value="Unassembled WGS sequence"/>
</dbReference>
<keyword evidence="2" id="KW-1185">Reference proteome</keyword>
<reference evidence="1 2" key="1">
    <citation type="submission" date="2017-11" db="EMBL/GenBank/DDBJ databases">
        <title>De novo assembly and phasing of dikaryotic genomes from two isolates of Puccinia coronata f. sp. avenae, the causal agent of oat crown rust.</title>
        <authorList>
            <person name="Miller M.E."/>
            <person name="Zhang Y."/>
            <person name="Omidvar V."/>
            <person name="Sperschneider J."/>
            <person name="Schwessinger B."/>
            <person name="Raley C."/>
            <person name="Palmer J.M."/>
            <person name="Garnica D."/>
            <person name="Upadhyaya N."/>
            <person name="Rathjen J."/>
            <person name="Taylor J.M."/>
            <person name="Park R.F."/>
            <person name="Dodds P.N."/>
            <person name="Hirsch C.D."/>
            <person name="Kianian S.F."/>
            <person name="Figueroa M."/>
        </authorList>
    </citation>
    <scope>NUCLEOTIDE SEQUENCE [LARGE SCALE GENOMIC DNA]</scope>
    <source>
        <strain evidence="1">12NC29</strain>
    </source>
</reference>
<evidence type="ECO:0000313" key="1">
    <source>
        <dbReference type="EMBL" id="PLW53602.1"/>
    </source>
</evidence>
<gene>
    <name evidence="1" type="ORF">PCANC_06663</name>
</gene>
<dbReference type="EMBL" id="PGCJ01000059">
    <property type="protein sequence ID" value="PLW53602.1"/>
    <property type="molecule type" value="Genomic_DNA"/>
</dbReference>
<name>A0A2N5VUI0_9BASI</name>
<proteinExistence type="predicted"/>
<organism evidence="1 2">
    <name type="scientific">Puccinia coronata f. sp. avenae</name>
    <dbReference type="NCBI Taxonomy" id="200324"/>
    <lineage>
        <taxon>Eukaryota</taxon>
        <taxon>Fungi</taxon>
        <taxon>Dikarya</taxon>
        <taxon>Basidiomycota</taxon>
        <taxon>Pucciniomycotina</taxon>
        <taxon>Pucciniomycetes</taxon>
        <taxon>Pucciniales</taxon>
        <taxon>Pucciniaceae</taxon>
        <taxon>Puccinia</taxon>
    </lineage>
</organism>
<sequence>MSTMPISINASDSDCVIVRNLFFIINPFTIPDSPLLATGPATAYNLLDLGNPPFQIIPFHQRVMSFTAFRNAVVEEIGSFAPGNQLRDALNVATRMGHVQWVYTIKEVAWLAQVCSRARNTLAIATSFTPQSFRLPPTDLGYYNDHMLTNSVHDPLTTKQPAPNYAGCNHLLACFRCLPGLISGSPPTFSPRALTWSLSLLEPCAHPVVGYK</sequence>
<comment type="caution">
    <text evidence="1">The sequence shown here is derived from an EMBL/GenBank/DDBJ whole genome shotgun (WGS) entry which is preliminary data.</text>
</comment>
<accession>A0A2N5VUI0</accession>